<name>A0A1D9P1L5_9FIRM</name>
<feature type="domain" description="Cytidyltransferase-like" evidence="11">
    <location>
        <begin position="8"/>
        <end position="176"/>
    </location>
</feature>
<keyword evidence="5 10" id="KW-0548">Nucleotidyltransferase</keyword>
<dbReference type="NCBIfam" id="TIGR00482">
    <property type="entry name" value="nicotinate (nicotinamide) nucleotide adenylyltransferase"/>
    <property type="match status" value="1"/>
</dbReference>
<evidence type="ECO:0000259" key="11">
    <source>
        <dbReference type="Pfam" id="PF01467"/>
    </source>
</evidence>
<dbReference type="GO" id="GO:0005524">
    <property type="term" value="F:ATP binding"/>
    <property type="evidence" value="ECO:0007669"/>
    <property type="project" value="UniProtKB-KW"/>
</dbReference>
<evidence type="ECO:0000256" key="8">
    <source>
        <dbReference type="ARBA" id="ARBA00023027"/>
    </source>
</evidence>
<comment type="catalytic activity">
    <reaction evidence="9 10">
        <text>nicotinate beta-D-ribonucleotide + ATP + H(+) = deamido-NAD(+) + diphosphate</text>
        <dbReference type="Rhea" id="RHEA:22860"/>
        <dbReference type="ChEBI" id="CHEBI:15378"/>
        <dbReference type="ChEBI" id="CHEBI:30616"/>
        <dbReference type="ChEBI" id="CHEBI:33019"/>
        <dbReference type="ChEBI" id="CHEBI:57502"/>
        <dbReference type="ChEBI" id="CHEBI:58437"/>
        <dbReference type="EC" id="2.7.7.18"/>
    </reaction>
</comment>
<evidence type="ECO:0000313" key="13">
    <source>
        <dbReference type="Proteomes" id="UP000179284"/>
    </source>
</evidence>
<dbReference type="HAMAP" id="MF_00244">
    <property type="entry name" value="NaMN_adenylyltr"/>
    <property type="match status" value="1"/>
</dbReference>
<evidence type="ECO:0000256" key="6">
    <source>
        <dbReference type="ARBA" id="ARBA00022741"/>
    </source>
</evidence>
<sequence>MEHRRIGILGGTFDPIHNAHLLLGESAREQFNLDRVIFIPNNLAHLPNRTEITPGDVRYQMVKMAISDNPYFTCSRIEIDKPEGTYTYNTIQELKVMYPGDELYLILGGDSIIGIDTWYRAKDLLTSCTILAAVREDDDLAALDKKRNELKKIYNADIRLLKFNRIDISATEIRQRIRSGRSVRYMLPDEVVEFLCIKGLYK</sequence>
<comment type="pathway">
    <text evidence="2 10">Cofactor biosynthesis; NAD(+) biosynthesis; deamido-NAD(+) from nicotinate D-ribonucleotide: step 1/1.</text>
</comment>
<dbReference type="InterPro" id="IPR014729">
    <property type="entry name" value="Rossmann-like_a/b/a_fold"/>
</dbReference>
<organism evidence="12 13">
    <name type="scientific">Butyrivibrio hungatei</name>
    <dbReference type="NCBI Taxonomy" id="185008"/>
    <lineage>
        <taxon>Bacteria</taxon>
        <taxon>Bacillati</taxon>
        <taxon>Bacillota</taxon>
        <taxon>Clostridia</taxon>
        <taxon>Lachnospirales</taxon>
        <taxon>Lachnospiraceae</taxon>
        <taxon>Butyrivibrio</taxon>
    </lineage>
</organism>
<keyword evidence="6 10" id="KW-0547">Nucleotide-binding</keyword>
<evidence type="ECO:0000313" key="12">
    <source>
        <dbReference type="EMBL" id="AOZ96379.1"/>
    </source>
</evidence>
<dbReference type="UniPathway" id="UPA00253">
    <property type="reaction ID" value="UER00332"/>
</dbReference>
<dbReference type="Pfam" id="PF01467">
    <property type="entry name" value="CTP_transf_like"/>
    <property type="match status" value="1"/>
</dbReference>
<dbReference type="GO" id="GO:0009435">
    <property type="term" value="P:NAD+ biosynthetic process"/>
    <property type="evidence" value="ECO:0007669"/>
    <property type="project" value="UniProtKB-UniRule"/>
</dbReference>
<comment type="similarity">
    <text evidence="10">Belongs to the NadD family.</text>
</comment>
<dbReference type="NCBIfam" id="TIGR00125">
    <property type="entry name" value="cyt_tran_rel"/>
    <property type="match status" value="1"/>
</dbReference>
<gene>
    <name evidence="10" type="primary">nadD</name>
    <name evidence="12" type="ORF">bhn_I1345</name>
</gene>
<keyword evidence="3 10" id="KW-0662">Pyridine nucleotide biosynthesis</keyword>
<comment type="function">
    <text evidence="1 10">Catalyzes the reversible adenylation of nicotinate mononucleotide (NaMN) to nicotinic acid adenine dinucleotide (NaAD).</text>
</comment>
<keyword evidence="13" id="KW-1185">Reference proteome</keyword>
<evidence type="ECO:0000256" key="9">
    <source>
        <dbReference type="ARBA" id="ARBA00048721"/>
    </source>
</evidence>
<evidence type="ECO:0000256" key="1">
    <source>
        <dbReference type="ARBA" id="ARBA00002324"/>
    </source>
</evidence>
<keyword evidence="7 10" id="KW-0067">ATP-binding</keyword>
<reference evidence="13" key="1">
    <citation type="submission" date="2016-10" db="EMBL/GenBank/DDBJ databases">
        <title>The complete genome sequence of the rumen bacterium Butyrivibrio hungatei MB2003.</title>
        <authorList>
            <person name="Palevich N."/>
            <person name="Kelly W.J."/>
            <person name="Leahy S.C."/>
            <person name="Altermann E."/>
            <person name="Rakonjac J."/>
            <person name="Attwood G.T."/>
        </authorList>
    </citation>
    <scope>NUCLEOTIDE SEQUENCE [LARGE SCALE GENOMIC DNA]</scope>
    <source>
        <strain evidence="13">MB2003</strain>
    </source>
</reference>
<dbReference type="OrthoDB" id="5295945at2"/>
<dbReference type="CDD" id="cd02165">
    <property type="entry name" value="NMNAT"/>
    <property type="match status" value="1"/>
</dbReference>
<evidence type="ECO:0000256" key="4">
    <source>
        <dbReference type="ARBA" id="ARBA00022679"/>
    </source>
</evidence>
<dbReference type="Proteomes" id="UP000179284">
    <property type="component" value="Chromosome I"/>
</dbReference>
<dbReference type="EC" id="2.7.7.18" evidence="10"/>
<dbReference type="PANTHER" id="PTHR39321">
    <property type="entry name" value="NICOTINATE-NUCLEOTIDE ADENYLYLTRANSFERASE-RELATED"/>
    <property type="match status" value="1"/>
</dbReference>
<accession>A0A1D9P1L5</accession>
<evidence type="ECO:0000256" key="10">
    <source>
        <dbReference type="HAMAP-Rule" id="MF_00244"/>
    </source>
</evidence>
<dbReference type="AlphaFoldDB" id="A0A1D9P1L5"/>
<keyword evidence="4 10" id="KW-0808">Transferase</keyword>
<dbReference type="InterPro" id="IPR005248">
    <property type="entry name" value="NadD/NMNAT"/>
</dbReference>
<dbReference type="EMBL" id="CP017831">
    <property type="protein sequence ID" value="AOZ96379.1"/>
    <property type="molecule type" value="Genomic_DNA"/>
</dbReference>
<dbReference type="NCBIfam" id="NF000840">
    <property type="entry name" value="PRK00071.1-3"/>
    <property type="match status" value="1"/>
</dbReference>
<protein>
    <recommendedName>
        <fullName evidence="10">Probable nicotinate-nucleotide adenylyltransferase</fullName>
        <ecNumber evidence="10">2.7.7.18</ecNumber>
    </recommendedName>
    <alternativeName>
        <fullName evidence="10">Deamido-NAD(+) diphosphorylase</fullName>
    </alternativeName>
    <alternativeName>
        <fullName evidence="10">Deamido-NAD(+) pyrophosphorylase</fullName>
    </alternativeName>
    <alternativeName>
        <fullName evidence="10">Nicotinate mononucleotide adenylyltransferase</fullName>
        <shortName evidence="10">NaMN adenylyltransferase</shortName>
    </alternativeName>
</protein>
<dbReference type="InterPro" id="IPR004821">
    <property type="entry name" value="Cyt_trans-like"/>
</dbReference>
<evidence type="ECO:0000256" key="7">
    <source>
        <dbReference type="ARBA" id="ARBA00022840"/>
    </source>
</evidence>
<dbReference type="KEGG" id="bhu:bhn_I1345"/>
<dbReference type="RefSeq" id="WP_071176072.1">
    <property type="nucleotide sequence ID" value="NZ_CP017831.1"/>
</dbReference>
<proteinExistence type="inferred from homology"/>
<dbReference type="Gene3D" id="3.40.50.620">
    <property type="entry name" value="HUPs"/>
    <property type="match status" value="1"/>
</dbReference>
<dbReference type="GO" id="GO:0004515">
    <property type="term" value="F:nicotinate-nucleotide adenylyltransferase activity"/>
    <property type="evidence" value="ECO:0007669"/>
    <property type="project" value="UniProtKB-UniRule"/>
</dbReference>
<keyword evidence="8 10" id="KW-0520">NAD</keyword>
<evidence type="ECO:0000256" key="3">
    <source>
        <dbReference type="ARBA" id="ARBA00022642"/>
    </source>
</evidence>
<evidence type="ECO:0000256" key="2">
    <source>
        <dbReference type="ARBA" id="ARBA00005019"/>
    </source>
</evidence>
<dbReference type="PANTHER" id="PTHR39321:SF3">
    <property type="entry name" value="PHOSPHOPANTETHEINE ADENYLYLTRANSFERASE"/>
    <property type="match status" value="1"/>
</dbReference>
<dbReference type="SUPFAM" id="SSF52374">
    <property type="entry name" value="Nucleotidylyl transferase"/>
    <property type="match status" value="1"/>
</dbReference>
<evidence type="ECO:0000256" key="5">
    <source>
        <dbReference type="ARBA" id="ARBA00022695"/>
    </source>
</evidence>